<dbReference type="RefSeq" id="WP_212007000.1">
    <property type="nucleotide sequence ID" value="NZ_JAAFYZ010000002.1"/>
</dbReference>
<reference evidence="1 2" key="1">
    <citation type="submission" date="2020-02" db="EMBL/GenBank/DDBJ databases">
        <title>Acidophilic actinobacteria isolated from forest soil.</title>
        <authorList>
            <person name="Golinska P."/>
        </authorList>
    </citation>
    <scope>NUCLEOTIDE SEQUENCE [LARGE SCALE GENOMIC DNA]</scope>
    <source>
        <strain evidence="1 2">NL8</strain>
    </source>
</reference>
<dbReference type="SUPFAM" id="SSF46785">
    <property type="entry name" value="Winged helix' DNA-binding domain"/>
    <property type="match status" value="1"/>
</dbReference>
<evidence type="ECO:0000313" key="1">
    <source>
        <dbReference type="EMBL" id="MBS2545334.1"/>
    </source>
</evidence>
<name>A0ABS5KGI4_9ACTN</name>
<evidence type="ECO:0000313" key="2">
    <source>
        <dbReference type="Proteomes" id="UP000730482"/>
    </source>
</evidence>
<proteinExistence type="predicted"/>
<dbReference type="InterPro" id="IPR036390">
    <property type="entry name" value="WH_DNA-bd_sf"/>
</dbReference>
<dbReference type="Proteomes" id="UP000730482">
    <property type="component" value="Unassembled WGS sequence"/>
</dbReference>
<sequence length="270" mass="29870">MTPNRHALLAAANRLTERDRQILRLLGHHQVLTTHQITRGFFDNPRVARRRVQILADVGLIDCFRPPLLVGTSPKHCVLTPLGLNFIAGLDDTSEQPAPRAGALGRIVFRADLRHLVGVNDVFCALHGAARTMADASLEMWWSERACTKAWGSYVRPDGFGRWREGLRTVDFFLEYDTGVEHSPQILAKLPGYEAVAAATGIVTPVLFWLHSPRREQALHQRLTRSHRTIPIATAAGDSANADPSSAIWRRVGANSDARVSLIDLAGEWA</sequence>
<keyword evidence="2" id="KW-1185">Reference proteome</keyword>
<gene>
    <name evidence="1" type="ORF">KGQ19_00480</name>
</gene>
<dbReference type="EMBL" id="JAAFYZ010000002">
    <property type="protein sequence ID" value="MBS2545334.1"/>
    <property type="molecule type" value="Genomic_DNA"/>
</dbReference>
<protein>
    <submittedName>
        <fullName evidence="1">Replication-relaxation family protein</fullName>
    </submittedName>
</protein>
<dbReference type="InterPro" id="IPR025855">
    <property type="entry name" value="Replic_Relax"/>
</dbReference>
<comment type="caution">
    <text evidence="1">The sequence shown here is derived from an EMBL/GenBank/DDBJ whole genome shotgun (WGS) entry which is preliminary data.</text>
</comment>
<organism evidence="1 2">
    <name type="scientific">Catenulispora pinistramenti</name>
    <dbReference type="NCBI Taxonomy" id="2705254"/>
    <lineage>
        <taxon>Bacteria</taxon>
        <taxon>Bacillati</taxon>
        <taxon>Actinomycetota</taxon>
        <taxon>Actinomycetes</taxon>
        <taxon>Catenulisporales</taxon>
        <taxon>Catenulisporaceae</taxon>
        <taxon>Catenulispora</taxon>
    </lineage>
</organism>
<accession>A0ABS5KGI4</accession>
<dbReference type="Pfam" id="PF13814">
    <property type="entry name" value="Replic_Relax"/>
    <property type="match status" value="1"/>
</dbReference>